<dbReference type="InterPro" id="IPR050072">
    <property type="entry name" value="Peptidase_M20A"/>
</dbReference>
<keyword evidence="5" id="KW-1185">Reference proteome</keyword>
<dbReference type="InterPro" id="IPR002933">
    <property type="entry name" value="Peptidase_M20"/>
</dbReference>
<gene>
    <name evidence="4" type="ORF">ACFFIX_17990</name>
</gene>
<evidence type="ECO:0000259" key="3">
    <source>
        <dbReference type="Pfam" id="PF07687"/>
    </source>
</evidence>
<dbReference type="InterPro" id="IPR036264">
    <property type="entry name" value="Bact_exopeptidase_dim_dom"/>
</dbReference>
<dbReference type="Proteomes" id="UP001589854">
    <property type="component" value="Unassembled WGS sequence"/>
</dbReference>
<dbReference type="Gene3D" id="3.40.630.10">
    <property type="entry name" value="Zn peptidases"/>
    <property type="match status" value="1"/>
</dbReference>
<comment type="caution">
    <text evidence="4">The sequence shown here is derived from an EMBL/GenBank/DDBJ whole genome shotgun (WGS) entry which is preliminary data.</text>
</comment>
<dbReference type="Pfam" id="PF07687">
    <property type="entry name" value="M20_dimer"/>
    <property type="match status" value="1"/>
</dbReference>
<organism evidence="4 5">
    <name type="scientific">Metabacillus herbersteinensis</name>
    <dbReference type="NCBI Taxonomy" id="283816"/>
    <lineage>
        <taxon>Bacteria</taxon>
        <taxon>Bacillati</taxon>
        <taxon>Bacillota</taxon>
        <taxon>Bacilli</taxon>
        <taxon>Bacillales</taxon>
        <taxon>Bacillaceae</taxon>
        <taxon>Metabacillus</taxon>
    </lineage>
</organism>
<keyword evidence="1" id="KW-0479">Metal-binding</keyword>
<dbReference type="Gene3D" id="3.30.70.360">
    <property type="match status" value="1"/>
</dbReference>
<dbReference type="RefSeq" id="WP_378936450.1">
    <property type="nucleotide sequence ID" value="NZ_JBHLVO010000018.1"/>
</dbReference>
<dbReference type="PIRSF" id="PIRSF037238">
    <property type="entry name" value="Carboxypeptidase_G2"/>
    <property type="match status" value="1"/>
</dbReference>
<dbReference type="InterPro" id="IPR017150">
    <property type="entry name" value="Pept_M20_glutamate_carboxypep"/>
</dbReference>
<protein>
    <submittedName>
        <fullName evidence="4">M20 family metallopeptidase</fullName>
    </submittedName>
</protein>
<dbReference type="InterPro" id="IPR011650">
    <property type="entry name" value="Peptidase_M20_dimer"/>
</dbReference>
<proteinExistence type="predicted"/>
<evidence type="ECO:0000313" key="5">
    <source>
        <dbReference type="Proteomes" id="UP001589854"/>
    </source>
</evidence>
<dbReference type="SUPFAM" id="SSF55031">
    <property type="entry name" value="Bacterial exopeptidase dimerisation domain"/>
    <property type="match status" value="1"/>
</dbReference>
<accession>A0ABV6GK77</accession>
<dbReference type="PANTHER" id="PTHR43808">
    <property type="entry name" value="ACETYLORNITHINE DEACETYLASE"/>
    <property type="match status" value="1"/>
</dbReference>
<name>A0ABV6GK77_9BACI</name>
<evidence type="ECO:0000313" key="4">
    <source>
        <dbReference type="EMBL" id="MFC0273297.1"/>
    </source>
</evidence>
<dbReference type="PANTHER" id="PTHR43808:SF9">
    <property type="entry name" value="BLL0789 PROTEIN"/>
    <property type="match status" value="1"/>
</dbReference>
<evidence type="ECO:0000256" key="2">
    <source>
        <dbReference type="ARBA" id="ARBA00022801"/>
    </source>
</evidence>
<evidence type="ECO:0000256" key="1">
    <source>
        <dbReference type="ARBA" id="ARBA00022723"/>
    </source>
</evidence>
<dbReference type="EMBL" id="JBHLVO010000018">
    <property type="protein sequence ID" value="MFC0273297.1"/>
    <property type="molecule type" value="Genomic_DNA"/>
</dbReference>
<sequence length="377" mass="41836">MLSDIKQLVVEQETDSIELLRRFVEIESFSHDKYGIDQLSEELKLTFSRFPLQVDHFQEEIYGNHLRFTMGNGERQITLLSHLDTVYPKGTLSTMPFKVEGNRIFGPGVYDMKASYVMMYHLFEFLEKDGLPDDTKLVWLCTSDEEIGSPTGRNIVYEEANKSKVILVLEPSADDGALKTARKGGGKFRIEVFGQSAHAGVNPHEGANAIEELAYQIVQIRELANESLGTTINTGEIKGGTLFNVVPDYAVAEVDVRVLNPMEVKRIETAFSSLQKYNPQTRLKVEGSIYRPPLVRSNQTGALFEMAKKQAFQLGMNLKEVTTGGGSDGNFAATTGKPVLDGLGVVGGFAHSPQEFLWKDSIAERTALLYGIITNLV</sequence>
<reference evidence="4 5" key="1">
    <citation type="submission" date="2024-09" db="EMBL/GenBank/DDBJ databases">
        <authorList>
            <person name="Sun Q."/>
            <person name="Mori K."/>
        </authorList>
    </citation>
    <scope>NUCLEOTIDE SEQUENCE [LARGE SCALE GENOMIC DNA]</scope>
    <source>
        <strain evidence="4 5">CCM 7228</strain>
    </source>
</reference>
<dbReference type="SUPFAM" id="SSF53187">
    <property type="entry name" value="Zn-dependent exopeptidases"/>
    <property type="match status" value="1"/>
</dbReference>
<dbReference type="CDD" id="cd03885">
    <property type="entry name" value="M20_CPDG2"/>
    <property type="match status" value="1"/>
</dbReference>
<feature type="domain" description="Peptidase M20 dimerisation" evidence="3">
    <location>
        <begin position="180"/>
        <end position="271"/>
    </location>
</feature>
<keyword evidence="2" id="KW-0378">Hydrolase</keyword>
<dbReference type="Pfam" id="PF01546">
    <property type="entry name" value="Peptidase_M20"/>
    <property type="match status" value="1"/>
</dbReference>